<accession>A0AAN9XKH6</accession>
<keyword evidence="6" id="KW-0472">Membrane</keyword>
<reference evidence="7 8" key="1">
    <citation type="submission" date="2024-01" db="EMBL/GenBank/DDBJ databases">
        <title>The genomes of 5 underutilized Papilionoideae crops provide insights into root nodulation and disease resistanc.</title>
        <authorList>
            <person name="Jiang F."/>
        </authorList>
    </citation>
    <scope>NUCLEOTIDE SEQUENCE [LARGE SCALE GENOMIC DNA]</scope>
    <source>
        <strain evidence="7">DUOXIRENSHENG_FW03</strain>
        <tissue evidence="7">Leaves</tissue>
    </source>
</reference>
<organism evidence="7 8">
    <name type="scientific">Psophocarpus tetragonolobus</name>
    <name type="common">Winged bean</name>
    <name type="synonym">Dolichos tetragonolobus</name>
    <dbReference type="NCBI Taxonomy" id="3891"/>
    <lineage>
        <taxon>Eukaryota</taxon>
        <taxon>Viridiplantae</taxon>
        <taxon>Streptophyta</taxon>
        <taxon>Embryophyta</taxon>
        <taxon>Tracheophyta</taxon>
        <taxon>Spermatophyta</taxon>
        <taxon>Magnoliopsida</taxon>
        <taxon>eudicotyledons</taxon>
        <taxon>Gunneridae</taxon>
        <taxon>Pentapetalae</taxon>
        <taxon>rosids</taxon>
        <taxon>fabids</taxon>
        <taxon>Fabales</taxon>
        <taxon>Fabaceae</taxon>
        <taxon>Papilionoideae</taxon>
        <taxon>50 kb inversion clade</taxon>
        <taxon>NPAAA clade</taxon>
        <taxon>indigoferoid/millettioid clade</taxon>
        <taxon>Phaseoleae</taxon>
        <taxon>Psophocarpus</taxon>
    </lineage>
</organism>
<sequence>MNSFVCGRLNMGYVDRKYLSLGFRYHINVNSTIKLICKMMQENIIEGADHVKMPLLVYASREKKPSHPHHFKGGALNVFLQWRGMFGLEEPVI</sequence>
<gene>
    <name evidence="7" type="ORF">VNO78_16234</name>
</gene>
<evidence type="ECO:0000313" key="7">
    <source>
        <dbReference type="EMBL" id="KAK7395669.1"/>
    </source>
</evidence>
<dbReference type="GO" id="GO:0012505">
    <property type="term" value="C:endomembrane system"/>
    <property type="evidence" value="ECO:0007669"/>
    <property type="project" value="UniProtKB-SubCell"/>
</dbReference>
<evidence type="ECO:0000313" key="8">
    <source>
        <dbReference type="Proteomes" id="UP001386955"/>
    </source>
</evidence>
<evidence type="ECO:0000256" key="1">
    <source>
        <dbReference type="ARBA" id="ARBA00004308"/>
    </source>
</evidence>
<protein>
    <submittedName>
        <fullName evidence="7">Uncharacterized protein</fullName>
    </submittedName>
</protein>
<name>A0AAN9XKH6_PSOTE</name>
<keyword evidence="8" id="KW-1185">Reference proteome</keyword>
<comment type="subcellular location">
    <subcellularLocation>
        <location evidence="1">Endomembrane system</location>
    </subcellularLocation>
</comment>
<keyword evidence="3" id="KW-0808">Transferase</keyword>
<evidence type="ECO:0000256" key="5">
    <source>
        <dbReference type="ARBA" id="ARBA00022989"/>
    </source>
</evidence>
<dbReference type="GO" id="GO:0016760">
    <property type="term" value="F:cellulose synthase (UDP-forming) activity"/>
    <property type="evidence" value="ECO:0007669"/>
    <property type="project" value="InterPro"/>
</dbReference>
<dbReference type="InterPro" id="IPR005150">
    <property type="entry name" value="Cellulose_synth"/>
</dbReference>
<keyword evidence="4" id="KW-0812">Transmembrane</keyword>
<proteinExistence type="predicted"/>
<dbReference type="Proteomes" id="UP001386955">
    <property type="component" value="Unassembled WGS sequence"/>
</dbReference>
<dbReference type="Pfam" id="PF03552">
    <property type="entry name" value="Cellulose_synt"/>
    <property type="match status" value="1"/>
</dbReference>
<dbReference type="EMBL" id="JAYMYS010000004">
    <property type="protein sequence ID" value="KAK7395669.1"/>
    <property type="molecule type" value="Genomic_DNA"/>
</dbReference>
<dbReference type="GO" id="GO:0016020">
    <property type="term" value="C:membrane"/>
    <property type="evidence" value="ECO:0007669"/>
    <property type="project" value="InterPro"/>
</dbReference>
<evidence type="ECO:0000256" key="2">
    <source>
        <dbReference type="ARBA" id="ARBA00022676"/>
    </source>
</evidence>
<evidence type="ECO:0000256" key="3">
    <source>
        <dbReference type="ARBA" id="ARBA00022679"/>
    </source>
</evidence>
<dbReference type="AlphaFoldDB" id="A0AAN9XKH6"/>
<evidence type="ECO:0000256" key="6">
    <source>
        <dbReference type="ARBA" id="ARBA00023136"/>
    </source>
</evidence>
<evidence type="ECO:0000256" key="4">
    <source>
        <dbReference type="ARBA" id="ARBA00022692"/>
    </source>
</evidence>
<keyword evidence="2" id="KW-0328">Glycosyltransferase</keyword>
<dbReference type="GO" id="GO:0030244">
    <property type="term" value="P:cellulose biosynthetic process"/>
    <property type="evidence" value="ECO:0007669"/>
    <property type="project" value="InterPro"/>
</dbReference>
<keyword evidence="5" id="KW-1133">Transmembrane helix</keyword>
<comment type="caution">
    <text evidence="7">The sequence shown here is derived from an EMBL/GenBank/DDBJ whole genome shotgun (WGS) entry which is preliminary data.</text>
</comment>